<evidence type="ECO:0000313" key="2">
    <source>
        <dbReference type="EMBL" id="SQB99472.1"/>
    </source>
</evidence>
<dbReference type="EMBL" id="UAWL01000006">
    <property type="protein sequence ID" value="SQB99472.1"/>
    <property type="molecule type" value="Genomic_DNA"/>
</dbReference>
<evidence type="ECO:0000313" key="3">
    <source>
        <dbReference type="Proteomes" id="UP000250166"/>
    </source>
</evidence>
<accession>A0A2X3B6V2</accession>
<dbReference type="InterPro" id="IPR013417">
    <property type="entry name" value="CHP02588"/>
</dbReference>
<dbReference type="AlphaFoldDB" id="A0A2X3B6V2"/>
<keyword evidence="1" id="KW-1133">Transmembrane helix</keyword>
<dbReference type="RefSeq" id="WP_023949692.1">
    <property type="nucleotide sequence ID" value="NZ_UAWL01000006.1"/>
</dbReference>
<dbReference type="Pfam" id="PF09624">
    <property type="entry name" value="DUF2393"/>
    <property type="match status" value="1"/>
</dbReference>
<sequence>MQALIGFKTLFFDALTHITITELSVFTLFFLVFMLFAFISLIFWHYRVVFALFVVLDFGILLCMPFGMEVVIKKFIFPLQIHSERFNPLTYTTGLSFDIVFQNKSKLKITECVLSAIVLHDEKSFVDKMKNKILPLNAYITTLHHELKPNETYKWQGIIDGYNAPNHDYKINFGCH</sequence>
<keyword evidence="1" id="KW-0812">Transmembrane</keyword>
<dbReference type="Proteomes" id="UP000250166">
    <property type="component" value="Unassembled WGS sequence"/>
</dbReference>
<evidence type="ECO:0008006" key="4">
    <source>
        <dbReference type="Google" id="ProtNLM"/>
    </source>
</evidence>
<feature type="transmembrane region" description="Helical" evidence="1">
    <location>
        <begin position="50"/>
        <end position="72"/>
    </location>
</feature>
<keyword evidence="1" id="KW-0472">Membrane</keyword>
<feature type="transmembrane region" description="Helical" evidence="1">
    <location>
        <begin position="20"/>
        <end position="44"/>
    </location>
</feature>
<proteinExistence type="predicted"/>
<organism evidence="2 3">
    <name type="scientific">Helicobacter fennelliae</name>
    <dbReference type="NCBI Taxonomy" id="215"/>
    <lineage>
        <taxon>Bacteria</taxon>
        <taxon>Pseudomonadati</taxon>
        <taxon>Campylobacterota</taxon>
        <taxon>Epsilonproteobacteria</taxon>
        <taxon>Campylobacterales</taxon>
        <taxon>Helicobacteraceae</taxon>
        <taxon>Helicobacter</taxon>
    </lineage>
</organism>
<reference evidence="2 3" key="1">
    <citation type="submission" date="2018-06" db="EMBL/GenBank/DDBJ databases">
        <authorList>
            <consortium name="Pathogen Informatics"/>
            <person name="Doyle S."/>
        </authorList>
    </citation>
    <scope>NUCLEOTIDE SEQUENCE [LARGE SCALE GENOMIC DNA]</scope>
    <source>
        <strain evidence="2 3">NCTC13102</strain>
    </source>
</reference>
<name>A0A2X3B6V2_9HELI</name>
<gene>
    <name evidence="2" type="ORF">NCTC13102_01796</name>
</gene>
<protein>
    <recommendedName>
        <fullName evidence="4">DUF2393 domain-containing protein</fullName>
    </recommendedName>
</protein>
<evidence type="ECO:0000256" key="1">
    <source>
        <dbReference type="SAM" id="Phobius"/>
    </source>
</evidence>